<dbReference type="AlphaFoldDB" id="A0A8T2KT88"/>
<organism evidence="2 3">
    <name type="scientific">Astyanax mexicanus</name>
    <name type="common">Blind cave fish</name>
    <name type="synonym">Astyanax fasciatus mexicanus</name>
    <dbReference type="NCBI Taxonomy" id="7994"/>
    <lineage>
        <taxon>Eukaryota</taxon>
        <taxon>Metazoa</taxon>
        <taxon>Chordata</taxon>
        <taxon>Craniata</taxon>
        <taxon>Vertebrata</taxon>
        <taxon>Euteleostomi</taxon>
        <taxon>Actinopterygii</taxon>
        <taxon>Neopterygii</taxon>
        <taxon>Teleostei</taxon>
        <taxon>Ostariophysi</taxon>
        <taxon>Characiformes</taxon>
        <taxon>Characoidei</taxon>
        <taxon>Acestrorhamphidae</taxon>
        <taxon>Acestrorhamphinae</taxon>
        <taxon>Astyanax</taxon>
    </lineage>
</organism>
<dbReference type="EMBL" id="JAICCE010000021">
    <property type="protein sequence ID" value="KAG9262800.1"/>
    <property type="molecule type" value="Genomic_DNA"/>
</dbReference>
<feature type="region of interest" description="Disordered" evidence="1">
    <location>
        <begin position="47"/>
        <end position="72"/>
    </location>
</feature>
<reference evidence="2 3" key="1">
    <citation type="submission" date="2021-07" db="EMBL/GenBank/DDBJ databases">
        <authorList>
            <person name="Imarazene B."/>
            <person name="Zahm M."/>
            <person name="Klopp C."/>
            <person name="Cabau C."/>
            <person name="Beille S."/>
            <person name="Jouanno E."/>
            <person name="Castinel A."/>
            <person name="Lluch J."/>
            <person name="Gil L."/>
            <person name="Kuchtly C."/>
            <person name="Lopez Roques C."/>
            <person name="Donnadieu C."/>
            <person name="Parrinello H."/>
            <person name="Journot L."/>
            <person name="Du K."/>
            <person name="Schartl M."/>
            <person name="Retaux S."/>
            <person name="Guiguen Y."/>
        </authorList>
    </citation>
    <scope>NUCLEOTIDE SEQUENCE [LARGE SCALE GENOMIC DNA]</scope>
    <source>
        <strain evidence="2">Pach_M1</strain>
        <tissue evidence="2">Testis</tissue>
    </source>
</reference>
<protein>
    <submittedName>
        <fullName evidence="2">Uncharacterized protein</fullName>
    </submittedName>
</protein>
<comment type="caution">
    <text evidence="2">The sequence shown here is derived from an EMBL/GenBank/DDBJ whole genome shotgun (WGS) entry which is preliminary data.</text>
</comment>
<sequence>MGQYYMYIFFSSDSQSTSGNPHRGTSNNHMAPVAIYEEIEEYTRLPASDTGDSTIYSTAELPTNSSDLSGTISNPIYSSAQLPTNPPDQDIYSMAELPITLNNVEESG</sequence>
<proteinExistence type="predicted"/>
<evidence type="ECO:0000313" key="2">
    <source>
        <dbReference type="EMBL" id="KAG9262800.1"/>
    </source>
</evidence>
<feature type="compositionally biased region" description="Polar residues" evidence="1">
    <location>
        <begin position="50"/>
        <end position="72"/>
    </location>
</feature>
<accession>A0A8T2KT88</accession>
<name>A0A8T2KT88_ASTMX</name>
<evidence type="ECO:0000256" key="1">
    <source>
        <dbReference type="SAM" id="MobiDB-lite"/>
    </source>
</evidence>
<dbReference type="Proteomes" id="UP000752171">
    <property type="component" value="Unassembled WGS sequence"/>
</dbReference>
<gene>
    <name evidence="2" type="ORF">AMEX_G24679</name>
</gene>
<evidence type="ECO:0000313" key="3">
    <source>
        <dbReference type="Proteomes" id="UP000752171"/>
    </source>
</evidence>